<dbReference type="RefSeq" id="WP_259868423.1">
    <property type="nucleotide sequence ID" value="NZ_JAMQJZ010000004.1"/>
</dbReference>
<dbReference type="Pfam" id="PF26325">
    <property type="entry name" value="YhjD"/>
    <property type="match status" value="1"/>
</dbReference>
<reference evidence="1" key="1">
    <citation type="submission" date="2022-06" db="EMBL/GenBank/DDBJ databases">
        <title>Aquibacillus sp. a new bacterium isolated from soil saline samples.</title>
        <authorList>
            <person name="Galisteo C."/>
            <person name="De La Haba R."/>
            <person name="Sanchez-Porro C."/>
            <person name="Ventosa A."/>
        </authorList>
    </citation>
    <scope>NUCLEOTIDE SEQUENCE</scope>
    <source>
        <strain evidence="1">JCM 12387</strain>
    </source>
</reference>
<evidence type="ECO:0000313" key="2">
    <source>
        <dbReference type="Proteomes" id="UP001145072"/>
    </source>
</evidence>
<sequence length="130" mass="15308">MRYLSEEEYAIASRFLFLSMAIVVMQRDAQNIQKGTTFKIKEPYVELIGKMETRAIHERRDLRARMEKMQLQVVTLSKNDSFSSFLFICKGREEKRNYFNPAIRKKVENILQELMQRALLGSSQVHSSIK</sequence>
<dbReference type="InterPro" id="IPR058600">
    <property type="entry name" value="YhjD-like"/>
</dbReference>
<dbReference type="AlphaFoldDB" id="A0A9X4AHM6"/>
<protein>
    <submittedName>
        <fullName evidence="1">Uncharacterized protein</fullName>
    </submittedName>
</protein>
<dbReference type="Proteomes" id="UP001145072">
    <property type="component" value="Unassembled WGS sequence"/>
</dbReference>
<comment type="caution">
    <text evidence="1">The sequence shown here is derived from an EMBL/GenBank/DDBJ whole genome shotgun (WGS) entry which is preliminary data.</text>
</comment>
<proteinExistence type="predicted"/>
<dbReference type="EMBL" id="JAMQJZ010000004">
    <property type="protein sequence ID" value="MDC3420116.1"/>
    <property type="molecule type" value="Genomic_DNA"/>
</dbReference>
<accession>A0A9X4AHM6</accession>
<keyword evidence="2" id="KW-1185">Reference proteome</keyword>
<name>A0A9X4AHM6_9BACI</name>
<gene>
    <name evidence="1" type="ORF">NC661_07005</name>
</gene>
<evidence type="ECO:0000313" key="1">
    <source>
        <dbReference type="EMBL" id="MDC3420116.1"/>
    </source>
</evidence>
<organism evidence="1 2">
    <name type="scientific">Aquibacillus koreensis</name>
    <dbReference type="NCBI Taxonomy" id="279446"/>
    <lineage>
        <taxon>Bacteria</taxon>
        <taxon>Bacillati</taxon>
        <taxon>Bacillota</taxon>
        <taxon>Bacilli</taxon>
        <taxon>Bacillales</taxon>
        <taxon>Bacillaceae</taxon>
        <taxon>Aquibacillus</taxon>
    </lineage>
</organism>